<keyword evidence="3" id="KW-1185">Reference proteome</keyword>
<proteinExistence type="predicted"/>
<sequence>MNNRKSVQSGDNSSIANDLPPSSILVDHEDTEALLLQFPWEQFELDGDLGPSPNTPSLTEGMSSFTTGITGESSISQVSMSNFHQHSRTSSTIQSSDDFSITSSIKKSFYNGWTNQLNHKMVRTIMKIPCRETQRKGSVSGTIDSTRQLSKRTYECFVDNCPKNTYSSKGDLWRHVYGEHLGYRPITLDCYICEKQIYEHRKDAAEAHVIKCYKRRESIVKKLRISDVPEEKYKLTDDSGNAIHFCNFEKCSTMTFGKEDMKHHVFECHDHINNGPLQFTCRYCGESKKLSRKQFILKHENRCRQMHLSRATQRGQAATGDSSSQDK</sequence>
<evidence type="ECO:0000313" key="2">
    <source>
        <dbReference type="EMBL" id="KAI9245665.1"/>
    </source>
</evidence>
<reference evidence="2" key="1">
    <citation type="journal article" date="2022" name="IScience">
        <title>Evolution of zygomycete secretomes and the origins of terrestrial fungal ecologies.</title>
        <authorList>
            <person name="Chang Y."/>
            <person name="Wang Y."/>
            <person name="Mondo S."/>
            <person name="Ahrendt S."/>
            <person name="Andreopoulos W."/>
            <person name="Barry K."/>
            <person name="Beard J."/>
            <person name="Benny G.L."/>
            <person name="Blankenship S."/>
            <person name="Bonito G."/>
            <person name="Cuomo C."/>
            <person name="Desiro A."/>
            <person name="Gervers K.A."/>
            <person name="Hundley H."/>
            <person name="Kuo A."/>
            <person name="LaButti K."/>
            <person name="Lang B.F."/>
            <person name="Lipzen A."/>
            <person name="O'Donnell K."/>
            <person name="Pangilinan J."/>
            <person name="Reynolds N."/>
            <person name="Sandor L."/>
            <person name="Smith M.E."/>
            <person name="Tsang A."/>
            <person name="Grigoriev I.V."/>
            <person name="Stajich J.E."/>
            <person name="Spatafora J.W."/>
        </authorList>
    </citation>
    <scope>NUCLEOTIDE SEQUENCE</scope>
    <source>
        <strain evidence="2">RSA 2281</strain>
    </source>
</reference>
<organism evidence="2 3">
    <name type="scientific">Phascolomyces articulosus</name>
    <dbReference type="NCBI Taxonomy" id="60185"/>
    <lineage>
        <taxon>Eukaryota</taxon>
        <taxon>Fungi</taxon>
        <taxon>Fungi incertae sedis</taxon>
        <taxon>Mucoromycota</taxon>
        <taxon>Mucoromycotina</taxon>
        <taxon>Mucoromycetes</taxon>
        <taxon>Mucorales</taxon>
        <taxon>Lichtheimiaceae</taxon>
        <taxon>Phascolomyces</taxon>
    </lineage>
</organism>
<feature type="region of interest" description="Disordered" evidence="1">
    <location>
        <begin position="1"/>
        <end position="23"/>
    </location>
</feature>
<gene>
    <name evidence="2" type="ORF">BDA99DRAFT_285448</name>
</gene>
<reference evidence="2" key="2">
    <citation type="submission" date="2023-02" db="EMBL/GenBank/DDBJ databases">
        <authorList>
            <consortium name="DOE Joint Genome Institute"/>
            <person name="Mondo S.J."/>
            <person name="Chang Y."/>
            <person name="Wang Y."/>
            <person name="Ahrendt S."/>
            <person name="Andreopoulos W."/>
            <person name="Barry K."/>
            <person name="Beard J."/>
            <person name="Benny G.L."/>
            <person name="Blankenship S."/>
            <person name="Bonito G."/>
            <person name="Cuomo C."/>
            <person name="Desiro A."/>
            <person name="Gervers K.A."/>
            <person name="Hundley H."/>
            <person name="Kuo A."/>
            <person name="LaButti K."/>
            <person name="Lang B.F."/>
            <person name="Lipzen A."/>
            <person name="O'Donnell K."/>
            <person name="Pangilinan J."/>
            <person name="Reynolds N."/>
            <person name="Sandor L."/>
            <person name="Smith M.W."/>
            <person name="Tsang A."/>
            <person name="Grigoriev I.V."/>
            <person name="Stajich J.E."/>
            <person name="Spatafora J.W."/>
        </authorList>
    </citation>
    <scope>NUCLEOTIDE SEQUENCE</scope>
    <source>
        <strain evidence="2">RSA 2281</strain>
    </source>
</reference>
<dbReference type="EMBL" id="JAIXMP010000050">
    <property type="protein sequence ID" value="KAI9245665.1"/>
    <property type="molecule type" value="Genomic_DNA"/>
</dbReference>
<accession>A0AAD5JMT4</accession>
<comment type="caution">
    <text evidence="2">The sequence shown here is derived from an EMBL/GenBank/DDBJ whole genome shotgun (WGS) entry which is preliminary data.</text>
</comment>
<dbReference type="AlphaFoldDB" id="A0AAD5JMT4"/>
<name>A0AAD5JMT4_9FUNG</name>
<feature type="compositionally biased region" description="Polar residues" evidence="1">
    <location>
        <begin position="1"/>
        <end position="16"/>
    </location>
</feature>
<protein>
    <submittedName>
        <fullName evidence="2">Uncharacterized protein</fullName>
    </submittedName>
</protein>
<feature type="compositionally biased region" description="Polar residues" evidence="1">
    <location>
        <begin position="310"/>
        <end position="327"/>
    </location>
</feature>
<evidence type="ECO:0000313" key="3">
    <source>
        <dbReference type="Proteomes" id="UP001209540"/>
    </source>
</evidence>
<evidence type="ECO:0000256" key="1">
    <source>
        <dbReference type="SAM" id="MobiDB-lite"/>
    </source>
</evidence>
<feature type="region of interest" description="Disordered" evidence="1">
    <location>
        <begin position="307"/>
        <end position="327"/>
    </location>
</feature>
<dbReference type="Proteomes" id="UP001209540">
    <property type="component" value="Unassembled WGS sequence"/>
</dbReference>